<keyword evidence="7 10" id="KW-1133">Transmembrane helix</keyword>
<comment type="catalytic activity">
    <reaction evidence="9 10">
        <text>a ubiquinone + NADH + 5 H(+)(in) = a ubiquinol + NAD(+) + 4 H(+)(out)</text>
        <dbReference type="Rhea" id="RHEA:29091"/>
        <dbReference type="Rhea" id="RHEA-COMP:9565"/>
        <dbReference type="Rhea" id="RHEA-COMP:9566"/>
        <dbReference type="ChEBI" id="CHEBI:15378"/>
        <dbReference type="ChEBI" id="CHEBI:16389"/>
        <dbReference type="ChEBI" id="CHEBI:17976"/>
        <dbReference type="ChEBI" id="CHEBI:57540"/>
        <dbReference type="ChEBI" id="CHEBI:57945"/>
        <dbReference type="EC" id="7.1.1.2"/>
    </reaction>
</comment>
<evidence type="ECO:0000256" key="1">
    <source>
        <dbReference type="ARBA" id="ARBA00003257"/>
    </source>
</evidence>
<keyword evidence="10" id="KW-0679">Respiratory chain</keyword>
<dbReference type="GO" id="GO:0030964">
    <property type="term" value="C:NADH dehydrogenase complex"/>
    <property type="evidence" value="ECO:0007669"/>
    <property type="project" value="TreeGrafter"/>
</dbReference>
<dbReference type="GO" id="GO:0008137">
    <property type="term" value="F:NADH dehydrogenase (ubiquinone) activity"/>
    <property type="evidence" value="ECO:0007669"/>
    <property type="project" value="UniProtKB-UniRule"/>
</dbReference>
<keyword evidence="10" id="KW-1278">Translocase</keyword>
<comment type="function">
    <text evidence="10">Core subunit of the mitochondrial membrane respiratory chain NADH dehydrogenase (Complex I) which catalyzes electron transfer from NADH through the respiratory chain, using ubiquinone as an electron acceptor. Essential for the catalytic activity of complex I.</text>
</comment>
<dbReference type="EMBL" id="KU050083">
    <property type="protein sequence ID" value="AMD11911.1"/>
    <property type="molecule type" value="Genomic_DNA"/>
</dbReference>
<comment type="similarity">
    <text evidence="3 10">Belongs to the complex I subunit 3 family.</text>
</comment>
<evidence type="ECO:0000256" key="6">
    <source>
        <dbReference type="ARBA" id="ARBA00022692"/>
    </source>
</evidence>
<evidence type="ECO:0000256" key="3">
    <source>
        <dbReference type="ARBA" id="ARBA00008472"/>
    </source>
</evidence>
<dbReference type="PANTHER" id="PTHR11058">
    <property type="entry name" value="NADH-UBIQUINONE OXIDOREDUCTASE CHAIN 3"/>
    <property type="match status" value="1"/>
</dbReference>
<protein>
    <recommendedName>
        <fullName evidence="4 10">NADH-ubiquinone oxidoreductase chain 3</fullName>
        <ecNumber evidence="10">7.1.1.2</ecNumber>
    </recommendedName>
</protein>
<gene>
    <name evidence="11" type="primary">nad3</name>
</gene>
<dbReference type="Gene3D" id="1.20.58.1610">
    <property type="entry name" value="NADH:ubiquinone/plastoquinone oxidoreductase, chain 3"/>
    <property type="match status" value="1"/>
</dbReference>
<keyword evidence="8 10" id="KW-0472">Membrane</keyword>
<dbReference type="PANTHER" id="PTHR11058:SF9">
    <property type="entry name" value="NADH-UBIQUINONE OXIDOREDUCTASE CHAIN 3"/>
    <property type="match status" value="1"/>
</dbReference>
<evidence type="ECO:0000256" key="5">
    <source>
        <dbReference type="ARBA" id="ARBA00022448"/>
    </source>
</evidence>
<dbReference type="Pfam" id="PF00507">
    <property type="entry name" value="Oxidored_q4"/>
    <property type="match status" value="1"/>
</dbReference>
<reference evidence="11" key="1">
    <citation type="submission" date="2015-11" db="EMBL/GenBank/DDBJ databases">
        <title>The complete mitochondrial genome of Racomitrium lanuginosum.</title>
        <authorList>
            <person name="Sawicki J."/>
        </authorList>
    </citation>
    <scope>NUCLEOTIDE SEQUENCE</scope>
</reference>
<keyword evidence="6 10" id="KW-0812">Transmembrane</keyword>
<dbReference type="EC" id="7.1.1.2" evidence="10"/>
<evidence type="ECO:0000256" key="4">
    <source>
        <dbReference type="ARBA" id="ARBA00021007"/>
    </source>
</evidence>
<name>A0A125R6V5_9BRYO</name>
<evidence type="ECO:0000256" key="7">
    <source>
        <dbReference type="ARBA" id="ARBA00022989"/>
    </source>
</evidence>
<organism evidence="11">
    <name type="scientific">Racomitrium lanuginosum</name>
    <dbReference type="NCBI Taxonomy" id="140628"/>
    <lineage>
        <taxon>Eukaryota</taxon>
        <taxon>Viridiplantae</taxon>
        <taxon>Streptophyta</taxon>
        <taxon>Embryophyta</taxon>
        <taxon>Bryophyta</taxon>
        <taxon>Bryophytina</taxon>
        <taxon>Bryopsida</taxon>
        <taxon>Dicranidae</taxon>
        <taxon>Grimmiales</taxon>
        <taxon>Grimmiaceae</taxon>
        <taxon>Racomitrium</taxon>
    </lineage>
</organism>
<comment type="function">
    <text evidence="1">Core subunit of the mitochondrial membrane respiratory chain NADH dehydrogenase (Complex I) that is believed to belong to the minimal assembly required for catalysis. Complex I functions in the transfer of electrons from NADH to the respiratory chain. The immediate electron acceptor for the enzyme is believed to be ubiquinone.</text>
</comment>
<evidence type="ECO:0000256" key="9">
    <source>
        <dbReference type="ARBA" id="ARBA00049551"/>
    </source>
</evidence>
<comment type="subcellular location">
    <subcellularLocation>
        <location evidence="2">Membrane</location>
    </subcellularLocation>
    <subcellularLocation>
        <location evidence="10">Mitochondrion membrane</location>
        <topology evidence="10">Multi-pass membrane protein</topology>
    </subcellularLocation>
</comment>
<keyword evidence="10" id="KW-0249">Electron transport</keyword>
<dbReference type="InterPro" id="IPR000440">
    <property type="entry name" value="NADH_UbQ/plastoQ_OxRdtase_su3"/>
</dbReference>
<feature type="transmembrane region" description="Helical" evidence="10">
    <location>
        <begin position="7"/>
        <end position="28"/>
    </location>
</feature>
<feature type="transmembrane region" description="Helical" evidence="10">
    <location>
        <begin position="92"/>
        <end position="110"/>
    </location>
</feature>
<keyword evidence="10" id="KW-0830">Ubiquinone</keyword>
<evidence type="ECO:0000256" key="8">
    <source>
        <dbReference type="ARBA" id="ARBA00023136"/>
    </source>
</evidence>
<evidence type="ECO:0000256" key="2">
    <source>
        <dbReference type="ARBA" id="ARBA00004370"/>
    </source>
</evidence>
<feature type="transmembrane region" description="Helical" evidence="10">
    <location>
        <begin position="58"/>
        <end position="80"/>
    </location>
</feature>
<dbReference type="GO" id="GO:0031966">
    <property type="term" value="C:mitochondrial membrane"/>
    <property type="evidence" value="ECO:0007669"/>
    <property type="project" value="UniProtKB-SubCell"/>
</dbReference>
<dbReference type="AlphaFoldDB" id="A0A125R6V5"/>
<dbReference type="InterPro" id="IPR038430">
    <property type="entry name" value="NDAH_ubi_oxred_su3_sf"/>
</dbReference>
<evidence type="ECO:0000313" key="11">
    <source>
        <dbReference type="EMBL" id="AMD11911.1"/>
    </source>
</evidence>
<keyword evidence="10" id="KW-0520">NAD</keyword>
<dbReference type="RefSeq" id="YP_009235298.1">
    <property type="nucleotide sequence ID" value="NC_029452.1"/>
</dbReference>
<proteinExistence type="inferred from homology"/>
<sequence length="118" mass="13621">MEFAPICVYLVISLLFSLILIGVSFLFASSSNLAYPEKLSAYECGFDPFDDARSRFDIRFYLVSILFIIFDLEVTFHSLCEPSQPLFWASPIAKRLVFLLILTIGFLYEWKKGALDWE</sequence>
<evidence type="ECO:0000256" key="10">
    <source>
        <dbReference type="RuleBase" id="RU003640"/>
    </source>
</evidence>
<keyword evidence="10 11" id="KW-0496">Mitochondrion</keyword>
<accession>A0A125R6V5</accession>
<geneLocation type="mitochondrion" evidence="11"/>
<keyword evidence="5 10" id="KW-0813">Transport</keyword>
<dbReference type="GeneID" id="26896633"/>